<keyword evidence="2" id="KW-1185">Reference proteome</keyword>
<evidence type="ECO:0000313" key="2">
    <source>
        <dbReference type="Proteomes" id="UP001219518"/>
    </source>
</evidence>
<comment type="caution">
    <text evidence="1">The sequence shown here is derived from an EMBL/GenBank/DDBJ whole genome shotgun (WGS) entry which is preliminary data.</text>
</comment>
<dbReference type="PANTHER" id="PTHR47018:SF3">
    <property type="entry name" value="MYCBP-ASSOCIATED PROTEIN"/>
    <property type="match status" value="1"/>
</dbReference>
<dbReference type="Gene3D" id="3.40.50.1010">
    <property type="entry name" value="5'-nuclease"/>
    <property type="match status" value="1"/>
</dbReference>
<organism evidence="1 2">
    <name type="scientific">Frankliniella fusca</name>
    <dbReference type="NCBI Taxonomy" id="407009"/>
    <lineage>
        <taxon>Eukaryota</taxon>
        <taxon>Metazoa</taxon>
        <taxon>Ecdysozoa</taxon>
        <taxon>Arthropoda</taxon>
        <taxon>Hexapoda</taxon>
        <taxon>Insecta</taxon>
        <taxon>Pterygota</taxon>
        <taxon>Neoptera</taxon>
        <taxon>Paraneoptera</taxon>
        <taxon>Thysanoptera</taxon>
        <taxon>Terebrantia</taxon>
        <taxon>Thripoidea</taxon>
        <taxon>Thripidae</taxon>
        <taxon>Frankliniella</taxon>
    </lineage>
</organism>
<dbReference type="PANTHER" id="PTHR47018">
    <property type="entry name" value="CXC DOMAIN-CONTAINING PROTEIN-RELATED"/>
    <property type="match status" value="1"/>
</dbReference>
<reference evidence="1" key="2">
    <citation type="journal article" date="2023" name="BMC Genomics">
        <title>Pest status, molecular evolution, and epigenetic factors derived from the genome assembly of Frankliniella fusca, a thysanopteran phytovirus vector.</title>
        <authorList>
            <person name="Catto M.A."/>
            <person name="Labadie P.E."/>
            <person name="Jacobson A.L."/>
            <person name="Kennedy G.G."/>
            <person name="Srinivasan R."/>
            <person name="Hunt B.G."/>
        </authorList>
    </citation>
    <scope>NUCLEOTIDE SEQUENCE</scope>
    <source>
        <strain evidence="1">PL_HMW_Pooled</strain>
    </source>
</reference>
<sequence>MAPAGRGRPPLADGPGAGDLCLLCDEVMVSRQDSCKVGKKGIQTLVDCSRRFRDNFHIELWGIESLWMHITCRRKYSKPSTVLSPFLITVNKRKGRAEGTPAEPARTALRSFSESDFDPKLHCLLCAEPAVDENAVRRRQVRRVMTCDDFENAIKRECERRKQNNDKWGAAVAGRCALVGLDFPAAEVRYHQQCSVNFRTGRVSHLSGQGTGRPAGATDTDKHNNFKKLCDYIDGRDECQYTLGELHDIMTDLAEEGPTYTCKHLRTKLLDHYGRALLISGEAGASQILNFTGFMSKLLYDNWYNDRRDSEAEERLRIIKLAGSFILEDIRSKTYDVTFYPSKEEMSASELPVSLKLLLDILITTKSSNEEKNDRRKKFLGQGIMYSCRPKSYLPPALLGLSTDLHRRYASRELNDTLHAVGFGVSYPEVQRFVYNLTVDAAEQNACEEDTQELTTLNYIWDNADKNVASMTGHDSFHVLGGLRVVAPAPPPRRRPVQRRPMPSSVVQSVAQGRFGIPIVMYRRPARNGLDGIVVRPLRSAALTSTAPAFVQSARILDTLWLTGRWAGVARGPSWSGFMAAAMGAGEGSSVQVSGVQALPFINMAATNYSTLYTALLFAVKESWRYGQTQVFITFDQPLYSKSAEIVASDLSGQLEGVVLRLGGFHLLMSFLGAIAHFMDGSGLEDLWAQVYAPNSVKNMMDAKEYSRALRAHSLTQEAVGALLLDSAALEDAAKAKIRQLHQDVLDNKMDPSKAAASSVARDLWTSLEEAGERAAQRSRTGRLWWQYFKLVSLVRMYVRAERTGDWQLHLECVRAMLPFFQAAGRVHYAKAAHLYVQQMEDLQGRCAAAAHEGLFTVRRKPVHWSGVWTDMVIEQDLMRPMKSRGGLTRGRGLTESVVLQWIMSAPALLEVSAAVEELTGVYRASSEQHVELRDSRVEKDRRHLSLFTEWLRGHSPFADRDGGLQCVSTGKVALEEVNCDRAEEIGVALMEKMYGKNFGSVSAQRKGRVIPLSHSGPMNRQSKENTEESSASLLFMRMCRLGVSGAKLKEYLKYELTTKPAALFDAKGLMRYNNKAELARRFECPTSDADEDALAQLDISATNCPGTSPNNPELVVVDGGHLLHTVGWPRPGGRGDGRVTYRDVCQEYVKYTTRLGTRVTVVFDGYDVRWSTKCEEQQRRVEGRQKSSPDIDVDDDKIVMHHREDFLSNTKNKSSLIRLLREHLHAAGVDAKQADADADTMIAEEALLGAAAQSVTVVAKDTDIVAILIARGSDLSEITVKSPGAGSAADRIFAIGSIRKQLGEMADCVLAAHAFTGCAARTFNDPHADKEEIVACGEKLFMALYPKVKGVASLDELRYYEYGRLVAKKSPMHVPLLADLPPTSEGARQHSLRVYLTVQGWLGNSLDPTEWGWCRGDRSLHPVPSTLQPAPEELLKLVACNCKSGCKEGSGCSCRKANLTCSTSCGACRGECCSNTVAGDEADWDSF</sequence>
<dbReference type="InterPro" id="IPR029060">
    <property type="entry name" value="PIN-like_dom_sf"/>
</dbReference>
<accession>A0AAE1HKX3</accession>
<name>A0AAE1HKX3_9NEOP</name>
<gene>
    <name evidence="1" type="ORF">KUF71_012003</name>
</gene>
<dbReference type="EMBL" id="JAHWGI010001093">
    <property type="protein sequence ID" value="KAK3922546.1"/>
    <property type="molecule type" value="Genomic_DNA"/>
</dbReference>
<evidence type="ECO:0000313" key="1">
    <source>
        <dbReference type="EMBL" id="KAK3922546.1"/>
    </source>
</evidence>
<dbReference type="SUPFAM" id="SSF88723">
    <property type="entry name" value="PIN domain-like"/>
    <property type="match status" value="1"/>
</dbReference>
<dbReference type="Proteomes" id="UP001219518">
    <property type="component" value="Unassembled WGS sequence"/>
</dbReference>
<reference evidence="1" key="1">
    <citation type="submission" date="2021-07" db="EMBL/GenBank/DDBJ databases">
        <authorList>
            <person name="Catto M.A."/>
            <person name="Jacobson A."/>
            <person name="Kennedy G."/>
            <person name="Labadie P."/>
            <person name="Hunt B.G."/>
            <person name="Srinivasan R."/>
        </authorList>
    </citation>
    <scope>NUCLEOTIDE SEQUENCE</scope>
    <source>
        <strain evidence="1">PL_HMW_Pooled</strain>
        <tissue evidence="1">Head</tissue>
    </source>
</reference>
<proteinExistence type="predicted"/>
<protein>
    <submittedName>
        <fullName evidence="1">tRNA (Guanine-N(7)-)-methyltransferase</fullName>
    </submittedName>
</protein>